<sequence>MTKPLASMTAFARGSGVAQGCRFAIEVKTVNARGLDIRLRVAQGLDDLEHLIRKKISDRLNRGAVNFSLNITNENAQTEVTVNEQALGTALDAIDTLAGRIEADRPRLDGILALKGVLEVKEAELTEAAKQELKQVILQEVDIALDDLEEGRRLEGAQLLEVIVDRLQKIEKLTEMAEQNPSRSREAILERLKEQVSTLAESETGLSEERLHQEALVLATKADIREELDRLNAHVKAARKLIKQGGPVGRKFDFLAQEFNREANTLCSKSNNVELTAIGLDLKAAIDQLREQIQNIE</sequence>
<evidence type="ECO:0000259" key="8">
    <source>
        <dbReference type="Pfam" id="PF08340"/>
    </source>
</evidence>
<protein>
    <recommendedName>
        <fullName evidence="11">YicC family protein</fullName>
    </recommendedName>
</protein>
<keyword evidence="4" id="KW-0378">Hydrolase</keyword>
<proteinExistence type="inferred from homology"/>
<feature type="domain" description="Endoribonuclease YicC-like N-terminal" evidence="7">
    <location>
        <begin position="6"/>
        <end position="159"/>
    </location>
</feature>
<dbReference type="InterPro" id="IPR005229">
    <property type="entry name" value="YicC/YloC-like"/>
</dbReference>
<feature type="coiled-coil region" evidence="6">
    <location>
        <begin position="189"/>
        <end position="241"/>
    </location>
</feature>
<reference evidence="9" key="2">
    <citation type="submission" date="2023-01" db="EMBL/GenBank/DDBJ databases">
        <title>Draft genome sequence of Maritalea porphyrae strain NBRC 107169.</title>
        <authorList>
            <person name="Sun Q."/>
            <person name="Mori K."/>
        </authorList>
    </citation>
    <scope>NUCLEOTIDE SEQUENCE</scope>
    <source>
        <strain evidence="9">NBRC 107169</strain>
    </source>
</reference>
<dbReference type="Pfam" id="PF08340">
    <property type="entry name" value="YicC-like_C"/>
    <property type="match status" value="1"/>
</dbReference>
<comment type="caution">
    <text evidence="9">The sequence shown here is derived from an EMBL/GenBank/DDBJ whole genome shotgun (WGS) entry which is preliminary data.</text>
</comment>
<keyword evidence="10" id="KW-1185">Reference proteome</keyword>
<evidence type="ECO:0000259" key="7">
    <source>
        <dbReference type="Pfam" id="PF03755"/>
    </source>
</evidence>
<evidence type="ECO:0000256" key="5">
    <source>
        <dbReference type="ARBA" id="ARBA00035648"/>
    </source>
</evidence>
<evidence type="ECO:0000313" key="9">
    <source>
        <dbReference type="EMBL" id="GLQ18143.1"/>
    </source>
</evidence>
<comment type="similarity">
    <text evidence="5">Belongs to the YicC/YloC family.</text>
</comment>
<evidence type="ECO:0008006" key="11">
    <source>
        <dbReference type="Google" id="ProtNLM"/>
    </source>
</evidence>
<dbReference type="NCBIfam" id="TIGR00255">
    <property type="entry name" value="YicC/YloC family endoribonuclease"/>
    <property type="match status" value="1"/>
</dbReference>
<dbReference type="InterPro" id="IPR013527">
    <property type="entry name" value="YicC-like_N"/>
</dbReference>
<feature type="domain" description="Endoribonuclease YicC-like C-terminal" evidence="8">
    <location>
        <begin position="181"/>
        <end position="297"/>
    </location>
</feature>
<dbReference type="PANTHER" id="PTHR30636">
    <property type="entry name" value="UPF0701 PROTEIN YICC"/>
    <property type="match status" value="1"/>
</dbReference>
<evidence type="ECO:0000256" key="6">
    <source>
        <dbReference type="SAM" id="Coils"/>
    </source>
</evidence>
<reference evidence="9" key="1">
    <citation type="journal article" date="2014" name="Int. J. Syst. Evol. Microbiol.">
        <title>Complete genome of a new Firmicutes species belonging to the dominant human colonic microbiota ('Ruminococcus bicirculans') reveals two chromosomes and a selective capacity to utilize plant glucans.</title>
        <authorList>
            <consortium name="NISC Comparative Sequencing Program"/>
            <person name="Wegmann U."/>
            <person name="Louis P."/>
            <person name="Goesmann A."/>
            <person name="Henrissat B."/>
            <person name="Duncan S.H."/>
            <person name="Flint H.J."/>
        </authorList>
    </citation>
    <scope>NUCLEOTIDE SEQUENCE</scope>
    <source>
        <strain evidence="9">NBRC 107169</strain>
    </source>
</reference>
<evidence type="ECO:0000256" key="2">
    <source>
        <dbReference type="ARBA" id="ARBA00022722"/>
    </source>
</evidence>
<organism evidence="9 10">
    <name type="scientific">Maritalea porphyrae</name>
    <dbReference type="NCBI Taxonomy" id="880732"/>
    <lineage>
        <taxon>Bacteria</taxon>
        <taxon>Pseudomonadati</taxon>
        <taxon>Pseudomonadota</taxon>
        <taxon>Alphaproteobacteria</taxon>
        <taxon>Hyphomicrobiales</taxon>
        <taxon>Devosiaceae</taxon>
        <taxon>Maritalea</taxon>
    </lineage>
</organism>
<accession>A0ABQ5UUA1</accession>
<evidence type="ECO:0000256" key="4">
    <source>
        <dbReference type="ARBA" id="ARBA00022801"/>
    </source>
</evidence>
<comment type="cofactor">
    <cofactor evidence="1">
        <name>a divalent metal cation</name>
        <dbReference type="ChEBI" id="CHEBI:60240"/>
    </cofactor>
</comment>
<keyword evidence="3" id="KW-0255">Endonuclease</keyword>
<dbReference type="InterPro" id="IPR013551">
    <property type="entry name" value="YicC-like_C"/>
</dbReference>
<dbReference type="Proteomes" id="UP001161405">
    <property type="component" value="Unassembled WGS sequence"/>
</dbReference>
<evidence type="ECO:0000256" key="3">
    <source>
        <dbReference type="ARBA" id="ARBA00022759"/>
    </source>
</evidence>
<dbReference type="PANTHER" id="PTHR30636:SF3">
    <property type="entry name" value="UPF0701 PROTEIN YICC"/>
    <property type="match status" value="1"/>
</dbReference>
<dbReference type="RefSeq" id="WP_284364810.1">
    <property type="nucleotide sequence ID" value="NZ_BSNI01000002.1"/>
</dbReference>
<dbReference type="EMBL" id="BSNI01000002">
    <property type="protein sequence ID" value="GLQ18143.1"/>
    <property type="molecule type" value="Genomic_DNA"/>
</dbReference>
<name>A0ABQ5UUA1_9HYPH</name>
<dbReference type="Pfam" id="PF03755">
    <property type="entry name" value="YicC-like_N"/>
    <property type="match status" value="1"/>
</dbReference>
<evidence type="ECO:0000313" key="10">
    <source>
        <dbReference type="Proteomes" id="UP001161405"/>
    </source>
</evidence>
<keyword evidence="6" id="KW-0175">Coiled coil</keyword>
<keyword evidence="2" id="KW-0540">Nuclease</keyword>
<gene>
    <name evidence="9" type="ORF">GCM10007879_23920</name>
</gene>
<evidence type="ECO:0000256" key="1">
    <source>
        <dbReference type="ARBA" id="ARBA00001968"/>
    </source>
</evidence>